<dbReference type="InterPro" id="IPR000073">
    <property type="entry name" value="AB_hydrolase_1"/>
</dbReference>
<dbReference type="OrthoDB" id="8119704at2759"/>
<dbReference type="Pfam" id="PF12697">
    <property type="entry name" value="Abhydrolase_6"/>
    <property type="match status" value="1"/>
</dbReference>
<keyword evidence="3" id="KW-0378">Hydrolase</keyword>
<accession>A0A9K3PQA2</accession>
<organism evidence="3 4">
    <name type="scientific">Nitzschia inconspicua</name>
    <dbReference type="NCBI Taxonomy" id="303405"/>
    <lineage>
        <taxon>Eukaryota</taxon>
        <taxon>Sar</taxon>
        <taxon>Stramenopiles</taxon>
        <taxon>Ochrophyta</taxon>
        <taxon>Bacillariophyta</taxon>
        <taxon>Bacillariophyceae</taxon>
        <taxon>Bacillariophycidae</taxon>
        <taxon>Bacillariales</taxon>
        <taxon>Bacillariaceae</taxon>
        <taxon>Nitzschia</taxon>
    </lineage>
</organism>
<dbReference type="EMBL" id="JAGRRH010000015">
    <property type="protein sequence ID" value="KAG7355408.1"/>
    <property type="molecule type" value="Genomic_DNA"/>
</dbReference>
<dbReference type="PANTHER" id="PTHR42886:SF29">
    <property type="entry name" value="PUMMELIG, ISOFORM A"/>
    <property type="match status" value="1"/>
</dbReference>
<dbReference type="Proteomes" id="UP000693970">
    <property type="component" value="Unassembled WGS sequence"/>
</dbReference>
<name>A0A9K3PQA2_9STRA</name>
<dbReference type="AlphaFoldDB" id="A0A9K3PQA2"/>
<feature type="domain" description="AB hydrolase-1" evidence="2">
    <location>
        <begin position="94"/>
        <end position="320"/>
    </location>
</feature>
<dbReference type="PANTHER" id="PTHR42886">
    <property type="entry name" value="RE40534P-RELATED"/>
    <property type="match status" value="1"/>
</dbReference>
<sequence>MSGTCEQCNGKLGCFSGTKACVKCEKILCSKCAGKHPLIPFDETKPEESNDLSKNGTVQSYCKGCFPETSVLDFTKTYDVVHPKNGSAEAMTFLMVHGGGGSRAMFRPHAEILSTKGFRSILMDLPGHGSLADIPLTLDSCVATVQEVLDKENLDGRHVIYVGGSLGAYIGFYVLEKLQDRFSGAVLMDCGQNVGPDCSFKARVGLVVLRFVSKSMSNKGLSETMAGISKKSPANWKVVESTFGAGMFFDQAVQQIECLHSVQPADHIPSYDFPILFFNGSEDYRDSEDKWLRLCKDRERSSLKVYEGGDHFFSHDARFVDDLIDRMVRFSSHCA</sequence>
<comment type="caution">
    <text evidence="3">The sequence shown here is derived from an EMBL/GenBank/DDBJ whole genome shotgun (WGS) entry which is preliminary data.</text>
</comment>
<gene>
    <name evidence="3" type="ORF">IV203_000094</name>
</gene>
<evidence type="ECO:0000313" key="4">
    <source>
        <dbReference type="Proteomes" id="UP000693970"/>
    </source>
</evidence>
<keyword evidence="4" id="KW-1185">Reference proteome</keyword>
<protein>
    <submittedName>
        <fullName evidence="3">Alpha/beta fold family hydrolase</fullName>
    </submittedName>
</protein>
<reference evidence="3" key="1">
    <citation type="journal article" date="2021" name="Sci. Rep.">
        <title>Diploid genomic architecture of Nitzschia inconspicua, an elite biomass production diatom.</title>
        <authorList>
            <person name="Oliver A."/>
            <person name="Podell S."/>
            <person name="Pinowska A."/>
            <person name="Traller J.C."/>
            <person name="Smith S.R."/>
            <person name="McClure R."/>
            <person name="Beliaev A."/>
            <person name="Bohutskyi P."/>
            <person name="Hill E.A."/>
            <person name="Rabines A."/>
            <person name="Zheng H."/>
            <person name="Allen L.Z."/>
            <person name="Kuo A."/>
            <person name="Grigoriev I.V."/>
            <person name="Allen A.E."/>
            <person name="Hazlebeck D."/>
            <person name="Allen E.E."/>
        </authorList>
    </citation>
    <scope>NUCLEOTIDE SEQUENCE</scope>
    <source>
        <strain evidence="3">Hildebrandi</strain>
    </source>
</reference>
<proteinExistence type="inferred from homology"/>
<dbReference type="GO" id="GO:0016787">
    <property type="term" value="F:hydrolase activity"/>
    <property type="evidence" value="ECO:0007669"/>
    <property type="project" value="UniProtKB-KW"/>
</dbReference>
<evidence type="ECO:0000313" key="3">
    <source>
        <dbReference type="EMBL" id="KAG7355408.1"/>
    </source>
</evidence>
<evidence type="ECO:0000259" key="2">
    <source>
        <dbReference type="Pfam" id="PF12697"/>
    </source>
</evidence>
<comment type="similarity">
    <text evidence="1">Belongs to the peptidase S33 family. ABHD4/ABHD5 subfamily.</text>
</comment>
<reference evidence="3" key="2">
    <citation type="submission" date="2021-04" db="EMBL/GenBank/DDBJ databases">
        <authorList>
            <person name="Podell S."/>
        </authorList>
    </citation>
    <scope>NUCLEOTIDE SEQUENCE</scope>
    <source>
        <strain evidence="3">Hildebrandi</strain>
    </source>
</reference>
<evidence type="ECO:0000256" key="1">
    <source>
        <dbReference type="ARBA" id="ARBA00038097"/>
    </source>
</evidence>